<dbReference type="InterPro" id="IPR019089">
    <property type="entry name" value="Cas_GSU0054"/>
</dbReference>
<sequence length="525" mass="58258">MPKYCLTARFPLGVYLGHTGDANRDAYPDPARLHAALMNAAAQGVHAEEDPNEHQLRPSQQSLQALQWLEAHPPTGLAMPEQQWLSPDTSRMMYRNVGSVKIDKTGVTRATENRAVSDGVSVNGAYGYIWDEMPVDIAEAITALLPDVACLGEASSLVVLEQQEIEATLTLDPQATAFSTERVQVRIALPGRTQHLREVFHARYGKKPPSKKADKFLKDDPIHDPPIPKDHLGTARYLRVNAADKECATPWTKVILLEVHGKQLGPEEQVRAAVALHRALIARIRTDVSPVITGRYAAGAQRPANNLAIQYIPHRHLEALGLKTSAFALLVPQDADSTVYEQLNQALTGPFPLRSGGKLLCQLKYNGHVFRGDAFWPAPQPGTIRMWEPLNVFIPESRPHNKQQGVLWRLADAGLLSVAFVWRDNFPTKETGPARYVELRDAAYNADVRIFHDHPVSRNTRSFVHRTNRSLTIQPWRGLVHLGSLQQDRAIIALGQSRHLGGGLLIPVDIPKSEFETMTSEMTHA</sequence>
<proteinExistence type="predicted"/>
<dbReference type="EMBL" id="BQFK01000001">
    <property type="protein sequence ID" value="GJJ42026.1"/>
    <property type="molecule type" value="Genomic_DNA"/>
</dbReference>
<dbReference type="Proteomes" id="UP001205910">
    <property type="component" value="Unassembled WGS sequence"/>
</dbReference>
<comment type="caution">
    <text evidence="1">The sequence shown here is derived from an EMBL/GenBank/DDBJ whole genome shotgun (WGS) entry which is preliminary data.</text>
</comment>
<accession>A0ABD0BHK1</accession>
<evidence type="ECO:0008006" key="3">
    <source>
        <dbReference type="Google" id="ProtNLM"/>
    </source>
</evidence>
<evidence type="ECO:0000313" key="2">
    <source>
        <dbReference type="Proteomes" id="UP001205910"/>
    </source>
</evidence>
<evidence type="ECO:0000313" key="1">
    <source>
        <dbReference type="EMBL" id="GJJ42026.1"/>
    </source>
</evidence>
<dbReference type="RefSeq" id="WP_014835684.1">
    <property type="nucleotide sequence ID" value="NZ_AP019662.1"/>
</dbReference>
<reference evidence="1 2" key="1">
    <citation type="submission" date="2021-11" db="EMBL/GenBank/DDBJ databases">
        <title>Whole genome sequences of diphtheriae toxin producing Corynebacterium ulcerans isolates from cats in Osaka, Japan.</title>
        <authorList>
            <person name="Umeda K."/>
            <person name="Hirai Y."/>
        </authorList>
    </citation>
    <scope>NUCLEOTIDE SEQUENCE [LARGE SCALE GENOMIC DNA]</scope>
    <source>
        <strain evidence="1 2">12109B-1</strain>
    </source>
</reference>
<dbReference type="NCBIfam" id="TIGR02165">
    <property type="entry name" value="cas5_6_GSU0054"/>
    <property type="match status" value="1"/>
</dbReference>
<gene>
    <name evidence="1" type="ORF">CULCOIPH005_02150</name>
</gene>
<dbReference type="AlphaFoldDB" id="A0ABD0BHK1"/>
<name>A0ABD0BHK1_CORUL</name>
<organism evidence="1 2">
    <name type="scientific">Corynebacterium ulcerans</name>
    <dbReference type="NCBI Taxonomy" id="65058"/>
    <lineage>
        <taxon>Bacteria</taxon>
        <taxon>Bacillati</taxon>
        <taxon>Actinomycetota</taxon>
        <taxon>Actinomycetes</taxon>
        <taxon>Mycobacteriales</taxon>
        <taxon>Corynebacteriaceae</taxon>
        <taxon>Corynebacterium</taxon>
    </lineage>
</organism>
<protein>
    <recommendedName>
        <fullName evidence="3">CRISPR-associated protein</fullName>
    </recommendedName>
</protein>
<dbReference type="KEGG" id="cuz:Cul05146_0112"/>